<organism evidence="1 2">
    <name type="scientific">Paraburkholderia strydomiana</name>
    <dbReference type="NCBI Taxonomy" id="1245417"/>
    <lineage>
        <taxon>Bacteria</taxon>
        <taxon>Pseudomonadati</taxon>
        <taxon>Pseudomonadota</taxon>
        <taxon>Betaproteobacteria</taxon>
        <taxon>Burkholderiales</taxon>
        <taxon>Burkholderiaceae</taxon>
        <taxon>Paraburkholderia</taxon>
    </lineage>
</organism>
<dbReference type="Proteomes" id="UP001629392">
    <property type="component" value="Unassembled WGS sequence"/>
</dbReference>
<evidence type="ECO:0000313" key="1">
    <source>
        <dbReference type="EMBL" id="MFM0721521.1"/>
    </source>
</evidence>
<gene>
    <name evidence="1" type="ORF">PQQ73_35065</name>
</gene>
<comment type="caution">
    <text evidence="1">The sequence shown here is derived from an EMBL/GenBank/DDBJ whole genome shotgun (WGS) entry which is preliminary data.</text>
</comment>
<evidence type="ECO:0008006" key="3">
    <source>
        <dbReference type="Google" id="ProtNLM"/>
    </source>
</evidence>
<name>A0ABW9ER40_9BURK</name>
<evidence type="ECO:0000313" key="2">
    <source>
        <dbReference type="Proteomes" id="UP001629392"/>
    </source>
</evidence>
<keyword evidence="2" id="KW-1185">Reference proteome</keyword>
<sequence>MDGIQWTFGDKDCTQPELTRINCSTGASGVWITAKQAMEQFVQHYEPALKIRIAPLWVIRVLGLFGPRIEFVGHLFAYFGSHEDPFYADQTWRDLGKPKTSVEMFARGLRQSPTAR</sequence>
<dbReference type="EMBL" id="JAQQCL010000046">
    <property type="protein sequence ID" value="MFM0721521.1"/>
    <property type="molecule type" value="Genomic_DNA"/>
</dbReference>
<accession>A0ABW9ER40</accession>
<protein>
    <recommendedName>
        <fullName evidence="3">NmrA-like domain-containing protein</fullName>
    </recommendedName>
</protein>
<reference evidence="1 2" key="1">
    <citation type="journal article" date="2024" name="Chem. Sci.">
        <title>Discovery of megapolipeptins by genome mining of a Burkholderiales bacteria collection.</title>
        <authorList>
            <person name="Paulo B.S."/>
            <person name="Recchia M.J.J."/>
            <person name="Lee S."/>
            <person name="Fergusson C.H."/>
            <person name="Romanowski S.B."/>
            <person name="Hernandez A."/>
            <person name="Krull N."/>
            <person name="Liu D.Y."/>
            <person name="Cavanagh H."/>
            <person name="Bos A."/>
            <person name="Gray C.A."/>
            <person name="Murphy B.T."/>
            <person name="Linington R.G."/>
            <person name="Eustaquio A.S."/>
        </authorList>
    </citation>
    <scope>NUCLEOTIDE SEQUENCE [LARGE SCALE GENOMIC DNA]</scope>
    <source>
        <strain evidence="1 2">RL17-350-BIC-E</strain>
    </source>
</reference>
<dbReference type="RefSeq" id="WP_408157665.1">
    <property type="nucleotide sequence ID" value="NZ_JAQQCL010000046.1"/>
</dbReference>
<proteinExistence type="predicted"/>